<dbReference type="RefSeq" id="WP_142537867.1">
    <property type="nucleotide sequence ID" value="NZ_VDGH01000003.1"/>
</dbReference>
<evidence type="ECO:0000256" key="2">
    <source>
        <dbReference type="SAM" id="SignalP"/>
    </source>
</evidence>
<dbReference type="AlphaFoldDB" id="A0A544TBT9"/>
<dbReference type="InterPro" id="IPR041378">
    <property type="entry name" value="S-layer_SbsC_C"/>
</dbReference>
<dbReference type="Proteomes" id="UP000317316">
    <property type="component" value="Unassembled WGS sequence"/>
</dbReference>
<name>A0A544TBT9_9BACI</name>
<sequence>MNKKIVKQTVVAALLTSSIFSFTSTSYGKETTIQRSIDAVKLEMKKAPLYYVDPALKSVLEPSKELYPVLNSVKKHYKEVKQQIQSSNLSTKEKKEKIKELDALFDEKITKGVIPYIDAYNYAVKYLDPILKEMLDAHAAGDLEGVEQAYHKLSYQLDSRTSILYRFTGKAPRDLLLEKYKKPSDAKRDELRIPVTIYMKNNEVLKLWNEGKKEEARKVMDEVLTLASKTSIDGKTNYLNLLSKEVKEAEALFSTLPKPTPTPEVPSNPSVGGGGNEEPSESTAERKLRIAKTNAIAVLSDYKEVLKNDYSTANWFTISSLKTTWTSTINAATTPAAVAQFLKDVKAAIDEVPTKEQEALEVAKHQALAGLTYYKEDIKANYSTENWSTIETLITSWTNTVNAAMTPAEVDQALIEAKAAIDEVPTMEQEALEVAKHQALAGLTNYKEDVKANYSTENWSTIETLITSWTNTINAAMTPAEVDQALIEAKAAIDEVPTMEQEALEVAKHQAIAGLTNYKEDVKDNYSTENWSTIETLITSWTNTINAAMTPVEVDQALIEAKAAIDEVPTMEQEALEVAKHQALADLTNYKEDVKANYSTENWSTIETLITSWTNTINDAMTPAEVEQALIEAKAAIDEVPTMEQEALEVSKHQALADLTNYKEDVEDDYSTANWEAIQALKTTWTSTINGATTPIEVDQALIEAKAEIDQVEVKSNVSTINGITVKNISAVVDNSDLNVYNVTLPSGTVLADITETDIITTPTNLDAAVKTTTIDGGITWQIVVTSEDGKSTNTYKLNITITPQ</sequence>
<proteinExistence type="predicted"/>
<evidence type="ECO:0000313" key="5">
    <source>
        <dbReference type="Proteomes" id="UP000317316"/>
    </source>
</evidence>
<protein>
    <recommendedName>
        <fullName evidence="3">SbsC C-terminal domain-containing protein</fullName>
    </recommendedName>
</protein>
<feature type="signal peptide" evidence="2">
    <location>
        <begin position="1"/>
        <end position="23"/>
    </location>
</feature>
<dbReference type="Gene3D" id="1.20.58.780">
    <property type="match status" value="1"/>
</dbReference>
<feature type="region of interest" description="Disordered" evidence="1">
    <location>
        <begin position="254"/>
        <end position="285"/>
    </location>
</feature>
<evidence type="ECO:0000259" key="3">
    <source>
        <dbReference type="Pfam" id="PF18058"/>
    </source>
</evidence>
<reference evidence="4 5" key="1">
    <citation type="submission" date="2019-05" db="EMBL/GenBank/DDBJ databases">
        <title>Psychrobacillus vulpis sp. nov., a new species isolated from feces of a red fox that inhabits in The Tablas de Daimiel Natural Park, Albacete, Spain.</title>
        <authorList>
            <person name="Rodriguez M."/>
            <person name="Reina J.C."/>
            <person name="Bejar V."/>
            <person name="Llamas I."/>
        </authorList>
    </citation>
    <scope>NUCLEOTIDE SEQUENCE [LARGE SCALE GENOMIC DNA]</scope>
    <source>
        <strain evidence="4 5">NEAU-3TGS17</strain>
    </source>
</reference>
<accession>A0A544TBT9</accession>
<dbReference type="Gene3D" id="1.20.58.790">
    <property type="match status" value="1"/>
</dbReference>
<feature type="chain" id="PRO_5038445436" description="SbsC C-terminal domain-containing protein" evidence="2">
    <location>
        <begin position="24"/>
        <end position="805"/>
    </location>
</feature>
<dbReference type="OrthoDB" id="2079983at2"/>
<gene>
    <name evidence="4" type="ORF">FG382_05335</name>
</gene>
<keyword evidence="2" id="KW-0732">Signal</keyword>
<keyword evidence="5" id="KW-1185">Reference proteome</keyword>
<dbReference type="Pfam" id="PF18058">
    <property type="entry name" value="SbsC_C"/>
    <property type="match status" value="1"/>
</dbReference>
<feature type="domain" description="SbsC C-terminal" evidence="3">
    <location>
        <begin position="65"/>
        <end position="184"/>
    </location>
</feature>
<organism evidence="4 5">
    <name type="scientific">Psychrobacillus lasiicapitis</name>
    <dbReference type="NCBI Taxonomy" id="1636719"/>
    <lineage>
        <taxon>Bacteria</taxon>
        <taxon>Bacillati</taxon>
        <taxon>Bacillota</taxon>
        <taxon>Bacilli</taxon>
        <taxon>Bacillales</taxon>
        <taxon>Bacillaceae</taxon>
        <taxon>Psychrobacillus</taxon>
    </lineage>
</organism>
<evidence type="ECO:0000256" key="1">
    <source>
        <dbReference type="SAM" id="MobiDB-lite"/>
    </source>
</evidence>
<evidence type="ECO:0000313" key="4">
    <source>
        <dbReference type="EMBL" id="TQR14888.1"/>
    </source>
</evidence>
<comment type="caution">
    <text evidence="4">The sequence shown here is derived from an EMBL/GenBank/DDBJ whole genome shotgun (WGS) entry which is preliminary data.</text>
</comment>
<dbReference type="EMBL" id="VDGH01000003">
    <property type="protein sequence ID" value="TQR14888.1"/>
    <property type="molecule type" value="Genomic_DNA"/>
</dbReference>